<keyword evidence="2 5" id="KW-0067">ATP-binding</keyword>
<dbReference type="InterPro" id="IPR039421">
    <property type="entry name" value="Type_1_exporter"/>
</dbReference>
<dbReference type="SMART" id="SM00382">
    <property type="entry name" value="AAA"/>
    <property type="match status" value="1"/>
</dbReference>
<reference evidence="5 6" key="1">
    <citation type="journal article" date="2013" name="Antonie Van Leeuwenhoek">
        <title>Actinoplanes hulinensis sp. nov., a novel actinomycete isolated from soybean root (Glycine max (L.) Merr).</title>
        <authorList>
            <person name="Shen Y."/>
            <person name="Liu C."/>
            <person name="Wang X."/>
            <person name="Zhao J."/>
            <person name="Jia F."/>
            <person name="Zhang Y."/>
            <person name="Wang L."/>
            <person name="Yang D."/>
            <person name="Xiang W."/>
        </authorList>
    </citation>
    <scope>NUCLEOTIDE SEQUENCE [LARGE SCALE GENOMIC DNA]</scope>
    <source>
        <strain evidence="5 6">NEAU-M9</strain>
    </source>
</reference>
<dbReference type="Gene3D" id="3.40.50.300">
    <property type="entry name" value="P-loop containing nucleotide triphosphate hydrolases"/>
    <property type="match status" value="2"/>
</dbReference>
<dbReference type="InterPro" id="IPR003439">
    <property type="entry name" value="ABC_transporter-like_ATP-bd"/>
</dbReference>
<name>A0ABS7B208_9ACTN</name>
<protein>
    <submittedName>
        <fullName evidence="5">ATP-binding cassette domain-containing protein</fullName>
    </submittedName>
</protein>
<dbReference type="PANTHER" id="PTHR43394">
    <property type="entry name" value="ATP-DEPENDENT PERMEASE MDL1, MITOCHONDRIAL"/>
    <property type="match status" value="1"/>
</dbReference>
<keyword evidence="1" id="KW-0547">Nucleotide-binding</keyword>
<organism evidence="5 6">
    <name type="scientific">Actinoplanes hulinensis</name>
    <dbReference type="NCBI Taxonomy" id="1144547"/>
    <lineage>
        <taxon>Bacteria</taxon>
        <taxon>Bacillati</taxon>
        <taxon>Actinomycetota</taxon>
        <taxon>Actinomycetes</taxon>
        <taxon>Micromonosporales</taxon>
        <taxon>Micromonosporaceae</taxon>
        <taxon>Actinoplanes</taxon>
    </lineage>
</organism>
<dbReference type="SUPFAM" id="SSF52540">
    <property type="entry name" value="P-loop containing nucleoside triphosphate hydrolases"/>
    <property type="match status" value="1"/>
</dbReference>
<dbReference type="EMBL" id="JAHXZI010000006">
    <property type="protein sequence ID" value="MBW6434839.1"/>
    <property type="molecule type" value="Genomic_DNA"/>
</dbReference>
<comment type="caution">
    <text evidence="5">The sequence shown here is derived from an EMBL/GenBank/DDBJ whole genome shotgun (WGS) entry which is preliminary data.</text>
</comment>
<feature type="domain" description="ABC transporter" evidence="4">
    <location>
        <begin position="285"/>
        <end position="594"/>
    </location>
</feature>
<evidence type="ECO:0000313" key="6">
    <source>
        <dbReference type="Proteomes" id="UP001519863"/>
    </source>
</evidence>
<dbReference type="PANTHER" id="PTHR43394:SF1">
    <property type="entry name" value="ATP-BINDING CASSETTE SUB-FAMILY B MEMBER 10, MITOCHONDRIAL"/>
    <property type="match status" value="1"/>
</dbReference>
<dbReference type="Pfam" id="PF00005">
    <property type="entry name" value="ABC_tran"/>
    <property type="match status" value="2"/>
</dbReference>
<evidence type="ECO:0000256" key="2">
    <source>
        <dbReference type="ARBA" id="ARBA00022840"/>
    </source>
</evidence>
<dbReference type="GO" id="GO:0005524">
    <property type="term" value="F:ATP binding"/>
    <property type="evidence" value="ECO:0007669"/>
    <property type="project" value="UniProtKB-KW"/>
</dbReference>
<gene>
    <name evidence="5" type="ORF">KZ829_13940</name>
</gene>
<feature type="compositionally biased region" description="Polar residues" evidence="3">
    <location>
        <begin position="389"/>
        <end position="413"/>
    </location>
</feature>
<dbReference type="InterPro" id="IPR003593">
    <property type="entry name" value="AAA+_ATPase"/>
</dbReference>
<evidence type="ECO:0000256" key="3">
    <source>
        <dbReference type="SAM" id="MobiDB-lite"/>
    </source>
</evidence>
<dbReference type="PROSITE" id="PS50893">
    <property type="entry name" value="ABC_TRANSPORTER_2"/>
    <property type="match status" value="1"/>
</dbReference>
<evidence type="ECO:0000313" key="5">
    <source>
        <dbReference type="EMBL" id="MBW6434839.1"/>
    </source>
</evidence>
<evidence type="ECO:0000259" key="4">
    <source>
        <dbReference type="PROSITE" id="PS50893"/>
    </source>
</evidence>
<dbReference type="Proteomes" id="UP001519863">
    <property type="component" value="Unassembled WGS sequence"/>
</dbReference>
<evidence type="ECO:0000256" key="1">
    <source>
        <dbReference type="ARBA" id="ARBA00022741"/>
    </source>
</evidence>
<feature type="region of interest" description="Disordered" evidence="3">
    <location>
        <begin position="389"/>
        <end position="447"/>
    </location>
</feature>
<keyword evidence="6" id="KW-1185">Reference proteome</keyword>
<dbReference type="InterPro" id="IPR027417">
    <property type="entry name" value="P-loop_NTPase"/>
</dbReference>
<sequence length="596" mass="59724">MITAAVTVTVGALAVVWAAPALGVPLAVGLVIAGVLAPAIAARQVDRREATTGAARSALRDAVVETVDGIEELSGGGGNPGVPQQRSRTLAVLEARAAREAGLAAATAHLGWGAAAAGVAVLLTRGGLSAEWSAVVLLSVIVLGETVVGLAEAAIAGRRAAGAEHRVSALTARHPPVNTAVKPVSVTSRDVNQRGQTVNLSGQVINTANEDVNIDDLAVNVDVYMDDGAVNTDCDRNDGAIHKDVNVVGVDGRISVTGPESTAEASESSEVLAVGTGVNGGRGEVRVEGLVAGWDPRRKPALNGLDLHLPAGSRTVITGRSGSGKSTLAAVLAGLLTPHAGTVIVKARDAGTAIVDVPDTGAAIVDASETGTATGSAPDTGAAIVGASETGTATGSAPDTGTATGSAPDTGTHTAIGDGTRTAFEGGTRTEAEGGTTGDPDGNSTTTVTAGGRTVLVGDDTGHVFASTVRENLRLGDRDASDQRLHAVLRRVGLGEWLAGLPAGLDTWLGTGGSTVSGGQRRRLATARALLADPALLILDEPTEGIDEDGAHRLMADLLGAADGRTVLVFAHRVEGFGLADRVLRLSRGKLTDITP</sequence>
<proteinExistence type="predicted"/>
<accession>A0ABS7B208</accession>